<keyword evidence="1" id="KW-1133">Transmembrane helix</keyword>
<organism evidence="3 4">
    <name type="scientific">Pseudidiomarina aquimaris</name>
    <dbReference type="NCBI Taxonomy" id="641841"/>
    <lineage>
        <taxon>Bacteria</taxon>
        <taxon>Pseudomonadati</taxon>
        <taxon>Pseudomonadota</taxon>
        <taxon>Gammaproteobacteria</taxon>
        <taxon>Alteromonadales</taxon>
        <taxon>Idiomarinaceae</taxon>
        <taxon>Pseudidiomarina</taxon>
    </lineage>
</organism>
<evidence type="ECO:0000256" key="2">
    <source>
        <dbReference type="SAM" id="SignalP"/>
    </source>
</evidence>
<evidence type="ECO:0000256" key="1">
    <source>
        <dbReference type="SAM" id="Phobius"/>
    </source>
</evidence>
<protein>
    <submittedName>
        <fullName evidence="3">Uncharacterized protein</fullName>
    </submittedName>
</protein>
<accession>A0A432XJD3</accession>
<sequence length="161" mass="18256">MPKLDGFSIHIALLFLITLLARPAAAQSTPDTEQAQTTTEYQLFLSTERSREGYFVVSLDQPPQAQLTLQQSSDKNFNKIDAEFVWFGDFTDMTLTGFGDGDYFFRLKPTAVATSNVVQLQVQHYPSWQAYGLFFTGLFLFCILVVTLIGLHMRTRRQEVA</sequence>
<feature type="signal peptide" evidence="2">
    <location>
        <begin position="1"/>
        <end position="26"/>
    </location>
</feature>
<comment type="caution">
    <text evidence="3">The sequence shown here is derived from an EMBL/GenBank/DDBJ whole genome shotgun (WGS) entry which is preliminary data.</text>
</comment>
<dbReference type="EMBL" id="PIPT01000003">
    <property type="protein sequence ID" value="RUO48843.1"/>
    <property type="molecule type" value="Genomic_DNA"/>
</dbReference>
<keyword evidence="2" id="KW-0732">Signal</keyword>
<feature type="chain" id="PRO_5018979554" evidence="2">
    <location>
        <begin position="27"/>
        <end position="161"/>
    </location>
</feature>
<evidence type="ECO:0000313" key="4">
    <source>
        <dbReference type="Proteomes" id="UP000286678"/>
    </source>
</evidence>
<dbReference type="RefSeq" id="WP_126833474.1">
    <property type="nucleotide sequence ID" value="NZ_PIPT01000003.1"/>
</dbReference>
<keyword evidence="1" id="KW-0812">Transmembrane</keyword>
<evidence type="ECO:0000313" key="3">
    <source>
        <dbReference type="EMBL" id="RUO48843.1"/>
    </source>
</evidence>
<reference evidence="4" key="1">
    <citation type="journal article" date="2018" name="Front. Microbiol.">
        <title>Genome-Based Analysis Reveals the Taxonomy and Diversity of the Family Idiomarinaceae.</title>
        <authorList>
            <person name="Liu Y."/>
            <person name="Lai Q."/>
            <person name="Shao Z."/>
        </authorList>
    </citation>
    <scope>NUCLEOTIDE SEQUENCE [LARGE SCALE GENOMIC DNA]</scope>
    <source>
        <strain evidence="4">SW15</strain>
    </source>
</reference>
<dbReference type="AlphaFoldDB" id="A0A432XJD3"/>
<keyword evidence="4" id="KW-1185">Reference proteome</keyword>
<keyword evidence="1" id="KW-0472">Membrane</keyword>
<dbReference type="Proteomes" id="UP000286678">
    <property type="component" value="Unassembled WGS sequence"/>
</dbReference>
<proteinExistence type="predicted"/>
<name>A0A432XJD3_9GAMM</name>
<dbReference type="OrthoDB" id="6194313at2"/>
<feature type="transmembrane region" description="Helical" evidence="1">
    <location>
        <begin position="128"/>
        <end position="151"/>
    </location>
</feature>
<gene>
    <name evidence="3" type="ORF">CWE21_05670</name>
</gene>